<organism evidence="2 3">
    <name type="scientific">Paraburkholderia edwinii</name>
    <dbReference type="NCBI Taxonomy" id="2861782"/>
    <lineage>
        <taxon>Bacteria</taxon>
        <taxon>Pseudomonadati</taxon>
        <taxon>Pseudomonadota</taxon>
        <taxon>Betaproteobacteria</taxon>
        <taxon>Burkholderiales</taxon>
        <taxon>Burkholderiaceae</taxon>
        <taxon>Paraburkholderia</taxon>
    </lineage>
</organism>
<feature type="transmembrane region" description="Helical" evidence="1">
    <location>
        <begin position="45"/>
        <end position="61"/>
    </location>
</feature>
<dbReference type="Proteomes" id="UP000826462">
    <property type="component" value="Chromosome 1"/>
</dbReference>
<keyword evidence="1" id="KW-1133">Transmembrane helix</keyword>
<gene>
    <name evidence="2" type="ORF">KZJ38_06180</name>
</gene>
<sequence length="218" mass="23745">MQQDPSHGPAATGAARRVTARVMNVAAKLAYPVVILFAWHSRAPRYVGCMLFGLLCVQQIARRGALAATLKRISAVEWSVAALLGCGSAVIVATNSELLLRLYPSLVNLGLLIAFGATLVRGPSMVEKFARLRKPDLSEPAIRYTRHVTQVWCAFFVLNGAFSLYTALCWPRDAWSLYNGAIAYGLIGLLFAGEIVWRYLVVLPRVARAEPSARSEAA</sequence>
<protein>
    <recommendedName>
        <fullName evidence="4">Intracellular septation protein A</fullName>
    </recommendedName>
</protein>
<dbReference type="EMBL" id="CP080095">
    <property type="protein sequence ID" value="QYD69924.1"/>
    <property type="molecule type" value="Genomic_DNA"/>
</dbReference>
<name>A0ABX8USF0_9BURK</name>
<feature type="transmembrane region" description="Helical" evidence="1">
    <location>
        <begin position="180"/>
        <end position="200"/>
    </location>
</feature>
<evidence type="ECO:0000313" key="3">
    <source>
        <dbReference type="Proteomes" id="UP000826462"/>
    </source>
</evidence>
<reference evidence="2 3" key="1">
    <citation type="submission" date="2021-07" db="EMBL/GenBank/DDBJ databases">
        <title>Paraburkholderia edwinii protects Aspergillus sp. from phenazines by acting as a toxin sponge.</title>
        <authorList>
            <person name="Dahlstrom K.M."/>
            <person name="Newman D.K."/>
        </authorList>
    </citation>
    <scope>NUCLEOTIDE SEQUENCE [LARGE SCALE GENOMIC DNA]</scope>
    <source>
        <strain evidence="2 3">Pe01</strain>
    </source>
</reference>
<feature type="transmembrane region" description="Helical" evidence="1">
    <location>
        <begin position="73"/>
        <end position="94"/>
    </location>
</feature>
<proteinExistence type="predicted"/>
<evidence type="ECO:0000256" key="1">
    <source>
        <dbReference type="SAM" id="Phobius"/>
    </source>
</evidence>
<feature type="transmembrane region" description="Helical" evidence="1">
    <location>
        <begin position="147"/>
        <end position="168"/>
    </location>
</feature>
<feature type="transmembrane region" description="Helical" evidence="1">
    <location>
        <begin position="106"/>
        <end position="126"/>
    </location>
</feature>
<feature type="transmembrane region" description="Helical" evidence="1">
    <location>
        <begin position="21"/>
        <end position="39"/>
    </location>
</feature>
<keyword evidence="1" id="KW-0812">Transmembrane</keyword>
<keyword evidence="3" id="KW-1185">Reference proteome</keyword>
<keyword evidence="1" id="KW-0472">Membrane</keyword>
<evidence type="ECO:0008006" key="4">
    <source>
        <dbReference type="Google" id="ProtNLM"/>
    </source>
</evidence>
<dbReference type="RefSeq" id="WP_219799257.1">
    <property type="nucleotide sequence ID" value="NZ_CP080095.1"/>
</dbReference>
<evidence type="ECO:0000313" key="2">
    <source>
        <dbReference type="EMBL" id="QYD69924.1"/>
    </source>
</evidence>
<accession>A0ABX8USF0</accession>